<dbReference type="Proteomes" id="UP001498398">
    <property type="component" value="Unassembled WGS sequence"/>
</dbReference>
<dbReference type="InterPro" id="IPR019318">
    <property type="entry name" value="Gua_nucleotide_exch_fac_Ric8"/>
</dbReference>
<comment type="caution">
    <text evidence="5">The sequence shown here is derived from an EMBL/GenBank/DDBJ whole genome shotgun (WGS) entry which is preliminary data.</text>
</comment>
<proteinExistence type="inferred from homology"/>
<keyword evidence="2" id="KW-0344">Guanine-nucleotide releasing factor</keyword>
<evidence type="ECO:0000256" key="4">
    <source>
        <dbReference type="SAM" id="MobiDB-lite"/>
    </source>
</evidence>
<organism evidence="5 6">
    <name type="scientific">Marasmiellus scandens</name>
    <dbReference type="NCBI Taxonomy" id="2682957"/>
    <lineage>
        <taxon>Eukaryota</taxon>
        <taxon>Fungi</taxon>
        <taxon>Dikarya</taxon>
        <taxon>Basidiomycota</taxon>
        <taxon>Agaricomycotina</taxon>
        <taxon>Agaricomycetes</taxon>
        <taxon>Agaricomycetidae</taxon>
        <taxon>Agaricales</taxon>
        <taxon>Marasmiineae</taxon>
        <taxon>Omphalotaceae</taxon>
        <taxon>Marasmiellus</taxon>
    </lineage>
</organism>
<evidence type="ECO:0000313" key="5">
    <source>
        <dbReference type="EMBL" id="KAK7445480.1"/>
    </source>
</evidence>
<accession>A0ABR1J2S5</accession>
<keyword evidence="3" id="KW-0143">Chaperone</keyword>
<dbReference type="PANTHER" id="PTHR12425">
    <property type="entry name" value="SYNEMBRYN"/>
    <property type="match status" value="1"/>
</dbReference>
<evidence type="ECO:0008006" key="7">
    <source>
        <dbReference type="Google" id="ProtNLM"/>
    </source>
</evidence>
<evidence type="ECO:0000256" key="1">
    <source>
        <dbReference type="ARBA" id="ARBA00009049"/>
    </source>
</evidence>
<feature type="region of interest" description="Disordered" evidence="4">
    <location>
        <begin position="459"/>
        <end position="555"/>
    </location>
</feature>
<dbReference type="EMBL" id="JBANRG010000047">
    <property type="protein sequence ID" value="KAK7445480.1"/>
    <property type="molecule type" value="Genomic_DNA"/>
</dbReference>
<feature type="compositionally biased region" description="Basic and acidic residues" evidence="4">
    <location>
        <begin position="490"/>
        <end position="522"/>
    </location>
</feature>
<gene>
    <name evidence="5" type="ORF">VKT23_014897</name>
</gene>
<comment type="similarity">
    <text evidence="1">Belongs to the synembryn family.</text>
</comment>
<feature type="compositionally biased region" description="Low complexity" evidence="4">
    <location>
        <begin position="464"/>
        <end position="474"/>
    </location>
</feature>
<name>A0ABR1J2S5_9AGAR</name>
<evidence type="ECO:0000256" key="2">
    <source>
        <dbReference type="ARBA" id="ARBA00022658"/>
    </source>
</evidence>
<dbReference type="Pfam" id="PF10165">
    <property type="entry name" value="Ric8"/>
    <property type="match status" value="1"/>
</dbReference>
<dbReference type="PANTHER" id="PTHR12425:SF5">
    <property type="entry name" value="SYNEMBRYN"/>
    <property type="match status" value="1"/>
</dbReference>
<keyword evidence="6" id="KW-1185">Reference proteome</keyword>
<reference evidence="5 6" key="1">
    <citation type="submission" date="2024-01" db="EMBL/GenBank/DDBJ databases">
        <title>A draft genome for the cacao thread blight pathogen Marasmiellus scandens.</title>
        <authorList>
            <person name="Baruah I.K."/>
            <person name="Leung J."/>
            <person name="Bukari Y."/>
            <person name="Amoako-Attah I."/>
            <person name="Meinhardt L.W."/>
            <person name="Bailey B.A."/>
            <person name="Cohen S.P."/>
        </authorList>
    </citation>
    <scope>NUCLEOTIDE SEQUENCE [LARGE SCALE GENOMIC DNA]</scope>
    <source>
        <strain evidence="5 6">GH-19</strain>
    </source>
</reference>
<evidence type="ECO:0000256" key="3">
    <source>
        <dbReference type="ARBA" id="ARBA00023186"/>
    </source>
</evidence>
<evidence type="ECO:0000313" key="6">
    <source>
        <dbReference type="Proteomes" id="UP001498398"/>
    </source>
</evidence>
<sequence length="555" mass="61209">MTSILQAYLSLPPSSQDTKQILQSIINAIPSCFDSSTRTQLITALLGDIQSTFSDDSKSRLAQQDAATALLAVKTLGRDPSGSERLSEAATLSKLLSLTKILIERNDINAASEALRCIANTMVLFPDARVTFISDEVNGGEVAVSMLHGTTTPDLIFVLSRILFFTTVSQNAFVQSLVEDERENGRTAVDIIVSKLEFTLASIMEGSKMGRDAMSELLKFAFNLLLHYPKMVESDPQTSIQDGTKVMGDFWSSKLDGTLPPLLKIYHTLPSASSVPLDGPLTNVIHTLITIPISPSLRPIWFEEQNGDHHDVLMRTFHLLDSSFSLFFPSNTSPDDEKIRESFKQTLLSTSISPDTSPDDLLTPLVVLCTRLCLAEEECKNRIRDWIIPENLDRTDPLDERKDFLGRCLRLLGSVYHTGLKSAVGEMLFAVADQDATTMSTLFGYGHVAGFLFEKDFKSPPPSNTASSAPQASSADRREVNPITGTFVTEESKAKSPGDDMTPEEKEREMEKLFVLFDRLEKTGSLPPDQNPMRKIIQKSMEQGGSGTEPRDDDD</sequence>
<protein>
    <recommendedName>
        <fullName evidence="7">Guanine nucleotide exchange factor</fullName>
    </recommendedName>
</protein>